<feature type="transmembrane region" description="Helical" evidence="1">
    <location>
        <begin position="42"/>
        <end position="61"/>
    </location>
</feature>
<dbReference type="KEGG" id="rjg:CCGE525_33850"/>
<gene>
    <name evidence="2" type="ORF">CCGE525_33850</name>
</gene>
<proteinExistence type="predicted"/>
<keyword evidence="1" id="KW-0472">Membrane</keyword>
<geneLocation type="plasmid" evidence="3">
    <name>prccge525c</name>
</geneLocation>
<dbReference type="OrthoDB" id="9790409at2"/>
<name>A0A387G825_9HYPH</name>
<keyword evidence="1" id="KW-0812">Transmembrane</keyword>
<protein>
    <submittedName>
        <fullName evidence="2">YeeE/YedE family protein</fullName>
    </submittedName>
</protein>
<dbReference type="InterPro" id="IPR046513">
    <property type="entry name" value="DUF6691"/>
</dbReference>
<organism evidence="2 3">
    <name type="scientific">Rhizobium jaguaris</name>
    <dbReference type="NCBI Taxonomy" id="1312183"/>
    <lineage>
        <taxon>Bacteria</taxon>
        <taxon>Pseudomonadati</taxon>
        <taxon>Pseudomonadota</taxon>
        <taxon>Alphaproteobacteria</taxon>
        <taxon>Hyphomicrobiales</taxon>
        <taxon>Rhizobiaceae</taxon>
        <taxon>Rhizobium/Agrobacterium group</taxon>
        <taxon>Rhizobium</taxon>
    </lineage>
</organism>
<evidence type="ECO:0000313" key="2">
    <source>
        <dbReference type="EMBL" id="AYG63616.1"/>
    </source>
</evidence>
<evidence type="ECO:0000313" key="3">
    <source>
        <dbReference type="Proteomes" id="UP000282195"/>
    </source>
</evidence>
<keyword evidence="1" id="KW-1133">Transmembrane helix</keyword>
<accession>A0A387G825</accession>
<dbReference type="RefSeq" id="WP_120708513.1">
    <property type="nucleotide sequence ID" value="NZ_CP032695.1"/>
</dbReference>
<evidence type="ECO:0000256" key="1">
    <source>
        <dbReference type="SAM" id="Phobius"/>
    </source>
</evidence>
<keyword evidence="3" id="KW-1185">Reference proteome</keyword>
<keyword evidence="2" id="KW-0614">Plasmid</keyword>
<dbReference type="Pfam" id="PF20398">
    <property type="entry name" value="DUF6691"/>
    <property type="match status" value="1"/>
</dbReference>
<sequence length="146" mass="15370">MTQRILVSIFCGILFGVGLVVSDMVNPGRVLAFLDVAGAWDPSLAFVMGGALIPSSIAYAIKRRCTRPAFDAEFHVPASRTIDGKLVSGAVLFGLGWGLVGLCPGPAVASLVTGRWEAILFAAAMLVGMFAHRVATSRRNAPLQAR</sequence>
<dbReference type="Proteomes" id="UP000282195">
    <property type="component" value="Plasmid pRCCGE525c"/>
</dbReference>
<feature type="transmembrane region" description="Helical" evidence="1">
    <location>
        <begin position="118"/>
        <end position="136"/>
    </location>
</feature>
<feature type="transmembrane region" description="Helical" evidence="1">
    <location>
        <begin position="90"/>
        <end position="112"/>
    </location>
</feature>
<reference evidence="2 3" key="1">
    <citation type="submission" date="2018-10" db="EMBL/GenBank/DDBJ databases">
        <title>Rhizobium etli, R. leguminosarum and a new Rhizobium genospecies from Phaseolus dumosus.</title>
        <authorList>
            <person name="Ramirez-Puebla S.T."/>
            <person name="Rogel-Hernandez M.A."/>
            <person name="Guerrero G."/>
            <person name="Ormeno-Orrillo E."/>
            <person name="Martinez-Romero J.C."/>
            <person name="Negrete-Yankelevich S."/>
            <person name="Martinez-Romero E."/>
        </authorList>
    </citation>
    <scope>NUCLEOTIDE SEQUENCE [LARGE SCALE GENOMIC DNA]</scope>
    <source>
        <strain evidence="2 3">CCGE525</strain>
        <plasmid evidence="3">prccge525c</plasmid>
    </source>
</reference>
<dbReference type="EMBL" id="CP032695">
    <property type="protein sequence ID" value="AYG63616.1"/>
    <property type="molecule type" value="Genomic_DNA"/>
</dbReference>
<dbReference type="AlphaFoldDB" id="A0A387G825"/>